<organism evidence="1 2">
    <name type="scientific">Gossypium arboreum</name>
    <name type="common">Tree cotton</name>
    <name type="synonym">Gossypium nanking</name>
    <dbReference type="NCBI Taxonomy" id="29729"/>
    <lineage>
        <taxon>Eukaryota</taxon>
        <taxon>Viridiplantae</taxon>
        <taxon>Streptophyta</taxon>
        <taxon>Embryophyta</taxon>
        <taxon>Tracheophyta</taxon>
        <taxon>Spermatophyta</taxon>
        <taxon>Magnoliopsida</taxon>
        <taxon>eudicotyledons</taxon>
        <taxon>Gunneridae</taxon>
        <taxon>Pentapetalae</taxon>
        <taxon>rosids</taxon>
        <taxon>malvids</taxon>
        <taxon>Malvales</taxon>
        <taxon>Malvaceae</taxon>
        <taxon>Malvoideae</taxon>
        <taxon>Gossypium</taxon>
    </lineage>
</organism>
<evidence type="ECO:0000313" key="2">
    <source>
        <dbReference type="Proteomes" id="UP001358586"/>
    </source>
</evidence>
<sequence length="173" mass="19661">MEFGWDMSLKARLRKATTVNSIWLQKEGGVVFWDANLGRKGLGMNSRNRIKRQSWMSINPILGFNLEGFPNREELNNVRFSKGLGRADLEKDLESPIENGDGMKRSQGSKAKRWRTQEWSYVKINFDVAFNKQGNRSCSGTIIRDLNKRVLGSKTVIMDNIPMAFATEALACV</sequence>
<dbReference type="Proteomes" id="UP001358586">
    <property type="component" value="Chromosome 1"/>
</dbReference>
<comment type="caution">
    <text evidence="1">The sequence shown here is derived from an EMBL/GenBank/DDBJ whole genome shotgun (WGS) entry which is preliminary data.</text>
</comment>
<accession>A0ABR0R333</accession>
<keyword evidence="2" id="KW-1185">Reference proteome</keyword>
<reference evidence="1 2" key="1">
    <citation type="submission" date="2023-03" db="EMBL/GenBank/DDBJ databases">
        <title>WGS of Gossypium arboreum.</title>
        <authorList>
            <person name="Yu D."/>
        </authorList>
    </citation>
    <scope>NUCLEOTIDE SEQUENCE [LARGE SCALE GENOMIC DNA]</scope>
    <source>
        <tissue evidence="1">Leaf</tissue>
    </source>
</reference>
<evidence type="ECO:0000313" key="1">
    <source>
        <dbReference type="EMBL" id="KAK5845527.1"/>
    </source>
</evidence>
<gene>
    <name evidence="1" type="ORF">PVK06_001718</name>
</gene>
<name>A0ABR0R333_GOSAR</name>
<protein>
    <submittedName>
        <fullName evidence="1">Uncharacterized protein</fullName>
    </submittedName>
</protein>
<proteinExistence type="predicted"/>
<dbReference type="EMBL" id="JARKNE010000001">
    <property type="protein sequence ID" value="KAK5845527.1"/>
    <property type="molecule type" value="Genomic_DNA"/>
</dbReference>